<dbReference type="AlphaFoldDB" id="A0A2K8MLB1"/>
<evidence type="ECO:0000313" key="2">
    <source>
        <dbReference type="EMBL" id="ATY34672.1"/>
    </source>
</evidence>
<feature type="transmembrane region" description="Helical" evidence="1">
    <location>
        <begin position="110"/>
        <end position="126"/>
    </location>
</feature>
<feature type="transmembrane region" description="Helical" evidence="1">
    <location>
        <begin position="84"/>
        <end position="103"/>
    </location>
</feature>
<feature type="transmembrane region" description="Helical" evidence="1">
    <location>
        <begin position="256"/>
        <end position="276"/>
    </location>
</feature>
<feature type="transmembrane region" description="Helical" evidence="1">
    <location>
        <begin position="296"/>
        <end position="316"/>
    </location>
</feature>
<dbReference type="KEGG" id="sphc:CVN68_15895"/>
<dbReference type="Proteomes" id="UP000229081">
    <property type="component" value="Chromosome"/>
</dbReference>
<organism evidence="2 3">
    <name type="scientific">Sphingomonas psychrotolerans</name>
    <dbReference type="NCBI Taxonomy" id="1327635"/>
    <lineage>
        <taxon>Bacteria</taxon>
        <taxon>Pseudomonadati</taxon>
        <taxon>Pseudomonadota</taxon>
        <taxon>Alphaproteobacteria</taxon>
        <taxon>Sphingomonadales</taxon>
        <taxon>Sphingomonadaceae</taxon>
        <taxon>Sphingomonas</taxon>
    </lineage>
</organism>
<keyword evidence="1" id="KW-1133">Transmembrane helix</keyword>
<evidence type="ECO:0008006" key="4">
    <source>
        <dbReference type="Google" id="ProtNLM"/>
    </source>
</evidence>
<protein>
    <recommendedName>
        <fullName evidence="4">Glycosyltransferase RgtA/B/C/D-like domain-containing protein</fullName>
    </recommendedName>
</protein>
<proteinExistence type="predicted"/>
<evidence type="ECO:0000256" key="1">
    <source>
        <dbReference type="SAM" id="Phobius"/>
    </source>
</evidence>
<gene>
    <name evidence="2" type="ORF">CVN68_15895</name>
</gene>
<name>A0A2K8MLB1_9SPHN</name>
<dbReference type="EMBL" id="CP024923">
    <property type="protein sequence ID" value="ATY34672.1"/>
    <property type="molecule type" value="Genomic_DNA"/>
</dbReference>
<keyword evidence="3" id="KW-1185">Reference proteome</keyword>
<feature type="transmembrane region" description="Helical" evidence="1">
    <location>
        <begin position="210"/>
        <end position="235"/>
    </location>
</feature>
<dbReference type="OrthoDB" id="345761at2"/>
<evidence type="ECO:0000313" key="3">
    <source>
        <dbReference type="Proteomes" id="UP000229081"/>
    </source>
</evidence>
<keyword evidence="1" id="KW-0472">Membrane</keyword>
<keyword evidence="1" id="KW-0812">Transmembrane</keyword>
<feature type="transmembrane region" description="Helical" evidence="1">
    <location>
        <begin position="138"/>
        <end position="159"/>
    </location>
</feature>
<reference evidence="2 3" key="1">
    <citation type="submission" date="2017-11" db="EMBL/GenBank/DDBJ databases">
        <title>Complete genome sequence of Sphingomonas sp. Strain Cra20, a psychrotolerant potential plant growth promoting rhizobacteria.</title>
        <authorList>
            <person name="Luo Y."/>
        </authorList>
    </citation>
    <scope>NUCLEOTIDE SEQUENCE [LARGE SCALE GENOMIC DNA]</scope>
    <source>
        <strain evidence="2 3">Cra20</strain>
    </source>
</reference>
<sequence>MRLPSLATALAALPPWLVLLAAAIAVRAVAFGNPVVHVDEEFYFLTAQRMLEGALPYVDIWDRKPIGLFLIYLPAAGFGPWVGLWVYQLMALASVVLTALLILRLAERGGWGEGGLVAALLYLFMLGFGDGQSGQAPIFYNLLTASAMVLALPCAASAASGRLRRARAIGAMALIGVALQVKYSVLFEGMFLGLWLLWREHRLGRAPWRIGVFGVELVVAAMVPTFLAWGVYAVFGHGYAWFYANLGSILDRNSDPPLVLLGAFLKVALILAPLLIVGGLSRHVPVKDESERPIRALYFGWLIASVFGLIVFGTWFNHYALPVMLPACLCCAGFLGRNPTGRRLVTPLLLLAAGLGGEYTVWSAKWHRGDARQLETLAEAIGRGPGCLYVYSGNSSLYSHTGRCALSPWVYPSHLSRERENGAIGVDQLAEIGRIFARRPEIVVMGPAFSGERAESRRLVIDRLKAGNYTLRGHYPLGKTLLEIYAAPGSTAGVAPRRAARSPS</sequence>
<accession>A0A2K8MLB1</accession>